<sequence length="246" mass="28874">MEFEIHIGTSGWNYPHWREVFYPSDLPQKKWLSWYSTQFDTVEINATFYGTPKPKTFKTWYKTTPRGFIFSIKANRFITHVKRLKDVREALSRFYESLSPLEEKVGPILFQLPPTLGYQRSLIEDFLAQLDSTYLTTIEVRHASFHNQEFFALLRRAGVALCISDTAGRYPSMVEEITAGFVYLRLHGSRELYRSCYTDEELKAWAMKIKTWRRLTFVYFDNDAEGWAPLNASRLREMLGIFSPAS</sequence>
<dbReference type="Proteomes" id="UP000502179">
    <property type="component" value="Chromosome"/>
</dbReference>
<dbReference type="KEGG" id="tav:G4V39_01745"/>
<reference evidence="1 2" key="1">
    <citation type="submission" date="2020-02" db="EMBL/GenBank/DDBJ databases">
        <title>Genome analysis of Thermosulfuriphilus ammonigenes ST65T, an anaerobic thermophilic chemolithoautotrophic bacterium isolated from a deep-sea hydrothermal vent.</title>
        <authorList>
            <person name="Slobodkina G."/>
            <person name="Allioux M."/>
            <person name="Merkel A."/>
            <person name="Alain K."/>
            <person name="Jebbar M."/>
            <person name="Slobodkin A."/>
        </authorList>
    </citation>
    <scope>NUCLEOTIDE SEQUENCE [LARGE SCALE GENOMIC DNA]</scope>
    <source>
        <strain evidence="1 2">ST65</strain>
    </source>
</reference>
<dbReference type="InterPro" id="IPR036520">
    <property type="entry name" value="UPF0759_sf"/>
</dbReference>
<dbReference type="Pfam" id="PF01904">
    <property type="entry name" value="DUF72"/>
    <property type="match status" value="1"/>
</dbReference>
<name>A0A6G7PTU6_9BACT</name>
<proteinExistence type="predicted"/>
<dbReference type="SUPFAM" id="SSF117396">
    <property type="entry name" value="TM1631-like"/>
    <property type="match status" value="1"/>
</dbReference>
<organism evidence="1 2">
    <name type="scientific">Thermosulfuriphilus ammonigenes</name>
    <dbReference type="NCBI Taxonomy" id="1936021"/>
    <lineage>
        <taxon>Bacteria</taxon>
        <taxon>Pseudomonadati</taxon>
        <taxon>Thermodesulfobacteriota</taxon>
        <taxon>Thermodesulfobacteria</taxon>
        <taxon>Thermodesulfobacteriales</taxon>
        <taxon>Thermodesulfobacteriaceae</taxon>
        <taxon>Thermosulfuriphilus</taxon>
    </lineage>
</organism>
<dbReference type="AlphaFoldDB" id="A0A6G7PTU6"/>
<dbReference type="EMBL" id="CP048877">
    <property type="protein sequence ID" value="QIJ71072.1"/>
    <property type="molecule type" value="Genomic_DNA"/>
</dbReference>
<dbReference type="PANTHER" id="PTHR30348">
    <property type="entry name" value="UNCHARACTERIZED PROTEIN YECE"/>
    <property type="match status" value="1"/>
</dbReference>
<dbReference type="Gene3D" id="3.20.20.410">
    <property type="entry name" value="Protein of unknown function UPF0759"/>
    <property type="match status" value="1"/>
</dbReference>
<accession>A0A6G7PTU6</accession>
<gene>
    <name evidence="1" type="ORF">G4V39_01745</name>
</gene>
<dbReference type="RefSeq" id="WP_166031294.1">
    <property type="nucleotide sequence ID" value="NZ_CP048877.1"/>
</dbReference>
<evidence type="ECO:0000313" key="1">
    <source>
        <dbReference type="EMBL" id="QIJ71072.1"/>
    </source>
</evidence>
<protein>
    <submittedName>
        <fullName evidence="1">DUF72 domain-containing protein</fullName>
    </submittedName>
</protein>
<evidence type="ECO:0000313" key="2">
    <source>
        <dbReference type="Proteomes" id="UP000502179"/>
    </source>
</evidence>
<dbReference type="InterPro" id="IPR002763">
    <property type="entry name" value="DUF72"/>
</dbReference>
<dbReference type="PANTHER" id="PTHR30348:SF4">
    <property type="entry name" value="DUF72 DOMAIN-CONTAINING PROTEIN"/>
    <property type="match status" value="1"/>
</dbReference>
<keyword evidence="2" id="KW-1185">Reference proteome</keyword>